<dbReference type="RefSeq" id="WP_156040456.1">
    <property type="nucleotide sequence ID" value="NZ_ASRX01000005.1"/>
</dbReference>
<dbReference type="Proteomes" id="UP000019678">
    <property type="component" value="Unassembled WGS sequence"/>
</dbReference>
<keyword evidence="1" id="KW-0732">Signal</keyword>
<feature type="chain" id="PRO_5001496625" description="Secreted protein" evidence="1">
    <location>
        <begin position="21"/>
        <end position="128"/>
    </location>
</feature>
<accession>A0A017TH23</accession>
<dbReference type="AlphaFoldDB" id="A0A017TH23"/>
<reference evidence="2 3" key="1">
    <citation type="submission" date="2013-05" db="EMBL/GenBank/DDBJ databases">
        <title>Genome assembly of Chondromyces apiculatus DSM 436.</title>
        <authorList>
            <person name="Sharma G."/>
            <person name="Khatri I."/>
            <person name="Kaur C."/>
            <person name="Mayilraj S."/>
            <person name="Subramanian S."/>
        </authorList>
    </citation>
    <scope>NUCLEOTIDE SEQUENCE [LARGE SCALE GENOMIC DNA]</scope>
    <source>
        <strain evidence="2 3">DSM 436</strain>
    </source>
</reference>
<evidence type="ECO:0000313" key="3">
    <source>
        <dbReference type="Proteomes" id="UP000019678"/>
    </source>
</evidence>
<comment type="caution">
    <text evidence="2">The sequence shown here is derived from an EMBL/GenBank/DDBJ whole genome shotgun (WGS) entry which is preliminary data.</text>
</comment>
<keyword evidence="3" id="KW-1185">Reference proteome</keyword>
<dbReference type="EMBL" id="ASRX01000005">
    <property type="protein sequence ID" value="EYF08115.1"/>
    <property type="molecule type" value="Genomic_DNA"/>
</dbReference>
<organism evidence="2 3">
    <name type="scientific">Chondromyces apiculatus DSM 436</name>
    <dbReference type="NCBI Taxonomy" id="1192034"/>
    <lineage>
        <taxon>Bacteria</taxon>
        <taxon>Pseudomonadati</taxon>
        <taxon>Myxococcota</taxon>
        <taxon>Polyangia</taxon>
        <taxon>Polyangiales</taxon>
        <taxon>Polyangiaceae</taxon>
        <taxon>Chondromyces</taxon>
    </lineage>
</organism>
<protein>
    <recommendedName>
        <fullName evidence="4">Secreted protein</fullName>
    </recommendedName>
</protein>
<proteinExistence type="predicted"/>
<evidence type="ECO:0000313" key="2">
    <source>
        <dbReference type="EMBL" id="EYF08115.1"/>
    </source>
</evidence>
<evidence type="ECO:0008006" key="4">
    <source>
        <dbReference type="Google" id="ProtNLM"/>
    </source>
</evidence>
<dbReference type="STRING" id="1192034.CAP_5875"/>
<gene>
    <name evidence="2" type="ORF">CAP_5875</name>
</gene>
<name>A0A017TH23_9BACT</name>
<feature type="signal peptide" evidence="1">
    <location>
        <begin position="1"/>
        <end position="20"/>
    </location>
</feature>
<dbReference type="PROSITE" id="PS51257">
    <property type="entry name" value="PROKAR_LIPOPROTEIN"/>
    <property type="match status" value="1"/>
</dbReference>
<sequence length="128" mass="13261">MNSFWSKAHILIATVCAAFAGGCTVEVIEPEEEEEVGETRQALTGGGTCNSNDPNWPHCNGGGGPTLPQPECSGKPACYCICRVHNPCAQNPAACNALSACLNQCDASYPFHCAGGGNPNPRSAADCF</sequence>
<evidence type="ECO:0000256" key="1">
    <source>
        <dbReference type="SAM" id="SignalP"/>
    </source>
</evidence>